<proteinExistence type="predicted"/>
<comment type="caution">
    <text evidence="2">The sequence shown here is derived from an EMBL/GenBank/DDBJ whole genome shotgun (WGS) entry which is preliminary data.</text>
</comment>
<feature type="compositionally biased region" description="Polar residues" evidence="1">
    <location>
        <begin position="108"/>
        <end position="122"/>
    </location>
</feature>
<gene>
    <name evidence="2" type="ORF">B2J93_3435</name>
</gene>
<protein>
    <submittedName>
        <fullName evidence="2">Uncharacterized protein</fullName>
    </submittedName>
</protein>
<name>A0A218Z6H9_9HELO</name>
<dbReference type="AlphaFoldDB" id="A0A218Z6H9"/>
<accession>A0A218Z6H9</accession>
<evidence type="ECO:0000256" key="1">
    <source>
        <dbReference type="SAM" id="MobiDB-lite"/>
    </source>
</evidence>
<feature type="compositionally biased region" description="Low complexity" evidence="1">
    <location>
        <begin position="88"/>
        <end position="99"/>
    </location>
</feature>
<evidence type="ECO:0000313" key="2">
    <source>
        <dbReference type="EMBL" id="OWP02855.1"/>
    </source>
</evidence>
<dbReference type="Proteomes" id="UP000242519">
    <property type="component" value="Unassembled WGS sequence"/>
</dbReference>
<sequence>MAAPLPRSPAPPSRGLVRSLGCLGKAATPPLPGSLARVSTTARRRVLRHLLDAMEALCRATPQGLGCGHLPPRGPGRGRRTAVSRRFTSPSSSPTTSPPHRLTKEGDNSITAHNPSAQSLDSSPERENLQSGAPGVPRHSAAHTSFVVSHPKGEVDRA</sequence>
<evidence type="ECO:0000313" key="3">
    <source>
        <dbReference type="Proteomes" id="UP000242519"/>
    </source>
</evidence>
<dbReference type="EMBL" id="MZNU01000204">
    <property type="protein sequence ID" value="OWP02855.1"/>
    <property type="molecule type" value="Genomic_DNA"/>
</dbReference>
<dbReference type="InParanoid" id="A0A218Z6H9"/>
<keyword evidence="3" id="KW-1185">Reference proteome</keyword>
<feature type="region of interest" description="Disordered" evidence="1">
    <location>
        <begin position="61"/>
        <end position="158"/>
    </location>
</feature>
<reference evidence="2 3" key="1">
    <citation type="submission" date="2017-04" db="EMBL/GenBank/DDBJ databases">
        <title>Draft genome sequence of Marssonina coronaria NL1: causal agent of apple blotch.</title>
        <authorList>
            <person name="Cheng Q."/>
        </authorList>
    </citation>
    <scope>NUCLEOTIDE SEQUENCE [LARGE SCALE GENOMIC DNA]</scope>
    <source>
        <strain evidence="2 3">NL1</strain>
    </source>
</reference>
<organism evidence="2 3">
    <name type="scientific">Diplocarpon coronariae</name>
    <dbReference type="NCBI Taxonomy" id="2795749"/>
    <lineage>
        <taxon>Eukaryota</taxon>
        <taxon>Fungi</taxon>
        <taxon>Dikarya</taxon>
        <taxon>Ascomycota</taxon>
        <taxon>Pezizomycotina</taxon>
        <taxon>Leotiomycetes</taxon>
        <taxon>Helotiales</taxon>
        <taxon>Drepanopezizaceae</taxon>
        <taxon>Diplocarpon</taxon>
    </lineage>
</organism>